<comment type="caution">
    <text evidence="2">The sequence shown here is derived from an EMBL/GenBank/DDBJ whole genome shotgun (WGS) entry which is preliminary data.</text>
</comment>
<name>A0AAW2GHI1_9HYME</name>
<feature type="transmembrane region" description="Helical" evidence="1">
    <location>
        <begin position="36"/>
        <end position="54"/>
    </location>
</feature>
<dbReference type="Proteomes" id="UP001430953">
    <property type="component" value="Unassembled WGS sequence"/>
</dbReference>
<evidence type="ECO:0000256" key="1">
    <source>
        <dbReference type="SAM" id="Phobius"/>
    </source>
</evidence>
<dbReference type="EMBL" id="JADYXP020000004">
    <property type="protein sequence ID" value="KAL0127000.1"/>
    <property type="molecule type" value="Genomic_DNA"/>
</dbReference>
<organism evidence="2 3">
    <name type="scientific">Cardiocondyla obscurior</name>
    <dbReference type="NCBI Taxonomy" id="286306"/>
    <lineage>
        <taxon>Eukaryota</taxon>
        <taxon>Metazoa</taxon>
        <taxon>Ecdysozoa</taxon>
        <taxon>Arthropoda</taxon>
        <taxon>Hexapoda</taxon>
        <taxon>Insecta</taxon>
        <taxon>Pterygota</taxon>
        <taxon>Neoptera</taxon>
        <taxon>Endopterygota</taxon>
        <taxon>Hymenoptera</taxon>
        <taxon>Apocrita</taxon>
        <taxon>Aculeata</taxon>
        <taxon>Formicoidea</taxon>
        <taxon>Formicidae</taxon>
        <taxon>Myrmicinae</taxon>
        <taxon>Cardiocondyla</taxon>
    </lineage>
</organism>
<keyword evidence="1" id="KW-1133">Transmembrane helix</keyword>
<sequence length="86" mass="10091">MMTRAESNAARNLPVLFLPRFPEKTRKSAAGTIRILINYFIFFIFFFLFFPLFFYGRKSLAITVSLFYLANLEISSIYLVKVINSY</sequence>
<keyword evidence="1" id="KW-0472">Membrane</keyword>
<protein>
    <submittedName>
        <fullName evidence="2">Uncharacterized protein</fullName>
    </submittedName>
</protein>
<proteinExistence type="predicted"/>
<keyword evidence="1" id="KW-0812">Transmembrane</keyword>
<evidence type="ECO:0000313" key="3">
    <source>
        <dbReference type="Proteomes" id="UP001430953"/>
    </source>
</evidence>
<gene>
    <name evidence="2" type="ORF">PUN28_005379</name>
</gene>
<accession>A0AAW2GHI1</accession>
<feature type="transmembrane region" description="Helical" evidence="1">
    <location>
        <begin position="60"/>
        <end position="80"/>
    </location>
</feature>
<evidence type="ECO:0000313" key="2">
    <source>
        <dbReference type="EMBL" id="KAL0127000.1"/>
    </source>
</evidence>
<keyword evidence="3" id="KW-1185">Reference proteome</keyword>
<dbReference type="AlphaFoldDB" id="A0AAW2GHI1"/>
<reference evidence="2 3" key="1">
    <citation type="submission" date="2023-03" db="EMBL/GenBank/DDBJ databases">
        <title>High recombination rates correlate with genetic variation in Cardiocondyla obscurior ants.</title>
        <authorList>
            <person name="Errbii M."/>
        </authorList>
    </citation>
    <scope>NUCLEOTIDE SEQUENCE [LARGE SCALE GENOMIC DNA]</scope>
    <source>
        <strain evidence="2">Alpha-2009</strain>
        <tissue evidence="2">Whole body</tissue>
    </source>
</reference>